<accession>A0A510Y9T6</accession>
<evidence type="ECO:0000313" key="4">
    <source>
        <dbReference type="Proteomes" id="UP000321051"/>
    </source>
</evidence>
<dbReference type="InterPro" id="IPR006015">
    <property type="entry name" value="Universal_stress_UspA"/>
</dbReference>
<organism evidence="3 4">
    <name type="scientific">Marinococcus halophilus</name>
    <dbReference type="NCBI Taxonomy" id="1371"/>
    <lineage>
        <taxon>Bacteria</taxon>
        <taxon>Bacillati</taxon>
        <taxon>Bacillota</taxon>
        <taxon>Bacilli</taxon>
        <taxon>Bacillales</taxon>
        <taxon>Bacillaceae</taxon>
        <taxon>Marinococcus</taxon>
    </lineage>
</organism>
<dbReference type="PRINTS" id="PR01438">
    <property type="entry name" value="UNVRSLSTRESS"/>
</dbReference>
<protein>
    <submittedName>
        <fullName evidence="3">Universal stress protein</fullName>
    </submittedName>
</protein>
<dbReference type="SUPFAM" id="SSF52402">
    <property type="entry name" value="Adenine nucleotide alpha hydrolases-like"/>
    <property type="match status" value="1"/>
</dbReference>
<dbReference type="OrthoDB" id="9777884at2"/>
<dbReference type="PANTHER" id="PTHR46268:SF6">
    <property type="entry name" value="UNIVERSAL STRESS PROTEIN UP12"/>
    <property type="match status" value="1"/>
</dbReference>
<name>A0A510Y9T6_MARHA</name>
<dbReference type="PANTHER" id="PTHR46268">
    <property type="entry name" value="STRESS RESPONSE PROTEIN NHAX"/>
    <property type="match status" value="1"/>
</dbReference>
<feature type="domain" description="UspA" evidence="2">
    <location>
        <begin position="1"/>
        <end position="140"/>
    </location>
</feature>
<comment type="similarity">
    <text evidence="1">Belongs to the universal stress protein A family.</text>
</comment>
<gene>
    <name evidence="3" type="primary">uspA</name>
    <name evidence="3" type="ORF">MHA01_20720</name>
</gene>
<proteinExistence type="inferred from homology"/>
<dbReference type="Proteomes" id="UP000321051">
    <property type="component" value="Unassembled WGS sequence"/>
</dbReference>
<dbReference type="CDD" id="cd00293">
    <property type="entry name" value="USP-like"/>
    <property type="match status" value="1"/>
</dbReference>
<evidence type="ECO:0000259" key="2">
    <source>
        <dbReference type="Pfam" id="PF00582"/>
    </source>
</evidence>
<dbReference type="STRING" id="1371.GCA_900166605_02165"/>
<dbReference type="RefSeq" id="WP_079475919.1">
    <property type="nucleotide sequence ID" value="NZ_BJUN01000011.1"/>
</dbReference>
<evidence type="ECO:0000256" key="1">
    <source>
        <dbReference type="ARBA" id="ARBA00008791"/>
    </source>
</evidence>
<comment type="caution">
    <text evidence="3">The sequence shown here is derived from an EMBL/GenBank/DDBJ whole genome shotgun (WGS) entry which is preliminary data.</text>
</comment>
<reference evidence="3 4" key="1">
    <citation type="submission" date="2019-07" db="EMBL/GenBank/DDBJ databases">
        <title>Whole genome shotgun sequence of Marinococcus halophilus NBRC 102359.</title>
        <authorList>
            <person name="Hosoyama A."/>
            <person name="Uohara A."/>
            <person name="Ohji S."/>
            <person name="Ichikawa N."/>
        </authorList>
    </citation>
    <scope>NUCLEOTIDE SEQUENCE [LARGE SCALE GENOMIC DNA]</scope>
    <source>
        <strain evidence="3 4">NBRC 102359</strain>
    </source>
</reference>
<evidence type="ECO:0000313" key="3">
    <source>
        <dbReference type="EMBL" id="GEK59167.1"/>
    </source>
</evidence>
<dbReference type="AlphaFoldDB" id="A0A510Y9T6"/>
<dbReference type="InterPro" id="IPR006016">
    <property type="entry name" value="UspA"/>
</dbReference>
<dbReference type="Gene3D" id="3.40.50.620">
    <property type="entry name" value="HUPs"/>
    <property type="match status" value="1"/>
</dbReference>
<dbReference type="EMBL" id="BJUN01000011">
    <property type="protein sequence ID" value="GEK59167.1"/>
    <property type="molecule type" value="Genomic_DNA"/>
</dbReference>
<keyword evidence="4" id="KW-1185">Reference proteome</keyword>
<dbReference type="Pfam" id="PF00582">
    <property type="entry name" value="Usp"/>
    <property type="match status" value="1"/>
</dbReference>
<dbReference type="InterPro" id="IPR014729">
    <property type="entry name" value="Rossmann-like_a/b/a_fold"/>
</dbReference>
<sequence length="140" mass="15515">MFKRLLIAVDGSDHSARAVEKAIESIAPELAEVYVEVVYATSSAQPKPGKLSEHELYIHQQNEEEILQPAVERLNAEGIRTEKIVLHGEPAAAISEYANEYEFDCVVVGSRGLNPLQKMVIGSVSRKIVEQIRHPVLVVK</sequence>